<dbReference type="Proteomes" id="UP000007431">
    <property type="component" value="Unassembled WGS sequence"/>
</dbReference>
<dbReference type="GO" id="GO:0004523">
    <property type="term" value="F:RNA-DNA hybrid ribonuclease activity"/>
    <property type="evidence" value="ECO:0007669"/>
    <property type="project" value="UniProtKB-EC"/>
</dbReference>
<dbReference type="CDD" id="cd13934">
    <property type="entry name" value="RNase_H_Dikarya_like"/>
    <property type="match status" value="1"/>
</dbReference>
<evidence type="ECO:0000256" key="1">
    <source>
        <dbReference type="ARBA" id="ARBA00000077"/>
    </source>
</evidence>
<dbReference type="GeneID" id="9588910"/>
<dbReference type="EMBL" id="GL377318">
    <property type="protein sequence ID" value="EFI91334.1"/>
    <property type="molecule type" value="Genomic_DNA"/>
</dbReference>
<keyword evidence="7" id="KW-0378">Hydrolase</keyword>
<dbReference type="SUPFAM" id="SSF53098">
    <property type="entry name" value="Ribonuclease H-like"/>
    <property type="match status" value="1"/>
</dbReference>
<dbReference type="InterPro" id="IPR012337">
    <property type="entry name" value="RNaseH-like_sf"/>
</dbReference>
<feature type="compositionally biased region" description="Basic and acidic residues" evidence="8">
    <location>
        <begin position="23"/>
        <end position="39"/>
    </location>
</feature>
<dbReference type="GO" id="GO:0003676">
    <property type="term" value="F:nucleic acid binding"/>
    <property type="evidence" value="ECO:0007669"/>
    <property type="project" value="InterPro"/>
</dbReference>
<evidence type="ECO:0000259" key="9">
    <source>
        <dbReference type="PROSITE" id="PS50879"/>
    </source>
</evidence>
<evidence type="ECO:0000256" key="8">
    <source>
        <dbReference type="SAM" id="MobiDB-lite"/>
    </source>
</evidence>
<evidence type="ECO:0000256" key="4">
    <source>
        <dbReference type="ARBA" id="ARBA00022722"/>
    </source>
</evidence>
<sequence length="264" mass="29247">MPRGVRVDVAERLSANSKSASRAAHDHPLYDPSTDPERREGIQGRKMLFCEYMSMTYSPEDLIQVCDNCLQYSARCCQHDHTGKACHHFRLIFTDGACAGNGKGGAAAGIGVVLGKIGRGIDSFAYAVTEKMDPGQRRTSQRAELVAALAGVRRSMHADVHDYDDYNDSVPKERIIATDSEYVVRGITEWLPQWKRNGWRTSLGATPANLDLFLQLEREMEDLEVENNVKFGFWHVPRHLNQEADKLAKIGAAAAQKKASAAAN</sequence>
<feature type="region of interest" description="Disordered" evidence="8">
    <location>
        <begin position="15"/>
        <end position="39"/>
    </location>
</feature>
<dbReference type="OMA" id="VGFWHIP"/>
<proteinExistence type="inferred from homology"/>
<evidence type="ECO:0000313" key="10">
    <source>
        <dbReference type="EMBL" id="EFI91334.1"/>
    </source>
</evidence>
<evidence type="ECO:0000256" key="2">
    <source>
        <dbReference type="ARBA" id="ARBA00005300"/>
    </source>
</evidence>
<dbReference type="PROSITE" id="PS50879">
    <property type="entry name" value="RNASE_H_1"/>
    <property type="match status" value="1"/>
</dbReference>
<dbReference type="KEGG" id="scm:SCHCO_02645657"/>
<dbReference type="VEuPathDB" id="FungiDB:SCHCODRAFT_02645657"/>
<dbReference type="HOGENOM" id="CLU_030894_4_0_1"/>
<dbReference type="EC" id="3.1.26.4" evidence="3"/>
<gene>
    <name evidence="10" type="ORF">SCHCODRAFT_258924</name>
</gene>
<comment type="catalytic activity">
    <reaction evidence="1">
        <text>Endonucleolytic cleavage to 5'-phosphomonoester.</text>
        <dbReference type="EC" id="3.1.26.4"/>
    </reaction>
</comment>
<keyword evidence="6" id="KW-0255">Endonuclease</keyword>
<keyword evidence="11" id="KW-1185">Reference proteome</keyword>
<keyword evidence="4" id="KW-0540">Nuclease</keyword>
<dbReference type="RefSeq" id="XP_003026237.1">
    <property type="nucleotide sequence ID" value="XM_003026191.1"/>
</dbReference>
<dbReference type="InParanoid" id="D8QLE6"/>
<keyword evidence="5" id="KW-0479">Metal-binding</keyword>
<accession>D8QLE6</accession>
<dbReference type="GO" id="GO:0046872">
    <property type="term" value="F:metal ion binding"/>
    <property type="evidence" value="ECO:0007669"/>
    <property type="project" value="UniProtKB-KW"/>
</dbReference>
<evidence type="ECO:0000313" key="11">
    <source>
        <dbReference type="Proteomes" id="UP000007431"/>
    </source>
</evidence>
<organism evidence="11">
    <name type="scientific">Schizophyllum commune (strain H4-8 / FGSC 9210)</name>
    <name type="common">Split gill fungus</name>
    <dbReference type="NCBI Taxonomy" id="578458"/>
    <lineage>
        <taxon>Eukaryota</taxon>
        <taxon>Fungi</taxon>
        <taxon>Dikarya</taxon>
        <taxon>Basidiomycota</taxon>
        <taxon>Agaricomycotina</taxon>
        <taxon>Agaricomycetes</taxon>
        <taxon>Agaricomycetidae</taxon>
        <taxon>Agaricales</taxon>
        <taxon>Schizophyllaceae</taxon>
        <taxon>Schizophyllum</taxon>
    </lineage>
</organism>
<dbReference type="InterPro" id="IPR036397">
    <property type="entry name" value="RNaseH_sf"/>
</dbReference>
<dbReference type="GO" id="GO:0043137">
    <property type="term" value="P:DNA replication, removal of RNA primer"/>
    <property type="evidence" value="ECO:0007669"/>
    <property type="project" value="TreeGrafter"/>
</dbReference>
<evidence type="ECO:0000256" key="5">
    <source>
        <dbReference type="ARBA" id="ARBA00022723"/>
    </source>
</evidence>
<dbReference type="AlphaFoldDB" id="D8QLE6"/>
<evidence type="ECO:0000256" key="7">
    <source>
        <dbReference type="ARBA" id="ARBA00022801"/>
    </source>
</evidence>
<dbReference type="OrthoDB" id="407198at2759"/>
<protein>
    <recommendedName>
        <fullName evidence="3">ribonuclease H</fullName>
        <ecNumber evidence="3">3.1.26.4</ecNumber>
    </recommendedName>
</protein>
<dbReference type="InterPro" id="IPR002156">
    <property type="entry name" value="RNaseH_domain"/>
</dbReference>
<name>D8QLE6_SCHCM</name>
<dbReference type="InterPro" id="IPR050092">
    <property type="entry name" value="RNase_H"/>
</dbReference>
<feature type="domain" description="RNase H type-1" evidence="9">
    <location>
        <begin position="86"/>
        <end position="253"/>
    </location>
</feature>
<dbReference type="STRING" id="578458.D8QLE6"/>
<comment type="similarity">
    <text evidence="2">Belongs to the RNase H family.</text>
</comment>
<dbReference type="PANTHER" id="PTHR10642">
    <property type="entry name" value="RIBONUCLEASE H1"/>
    <property type="match status" value="1"/>
</dbReference>
<evidence type="ECO:0000256" key="3">
    <source>
        <dbReference type="ARBA" id="ARBA00012180"/>
    </source>
</evidence>
<dbReference type="PANTHER" id="PTHR10642:SF26">
    <property type="entry name" value="RIBONUCLEASE H1"/>
    <property type="match status" value="1"/>
</dbReference>
<evidence type="ECO:0000256" key="6">
    <source>
        <dbReference type="ARBA" id="ARBA00022759"/>
    </source>
</evidence>
<dbReference type="Gene3D" id="3.30.420.10">
    <property type="entry name" value="Ribonuclease H-like superfamily/Ribonuclease H"/>
    <property type="match status" value="1"/>
</dbReference>
<dbReference type="Pfam" id="PF00075">
    <property type="entry name" value="RNase_H"/>
    <property type="match status" value="1"/>
</dbReference>
<reference evidence="10 11" key="1">
    <citation type="journal article" date="2010" name="Nat. Biotechnol.">
        <title>Genome sequence of the model mushroom Schizophyllum commune.</title>
        <authorList>
            <person name="Ohm R.A."/>
            <person name="de Jong J.F."/>
            <person name="Lugones L.G."/>
            <person name="Aerts A."/>
            <person name="Kothe E."/>
            <person name="Stajich J.E."/>
            <person name="de Vries R.P."/>
            <person name="Record E."/>
            <person name="Levasseur A."/>
            <person name="Baker S.E."/>
            <person name="Bartholomew K.A."/>
            <person name="Coutinho P.M."/>
            <person name="Erdmann S."/>
            <person name="Fowler T.J."/>
            <person name="Gathman A.C."/>
            <person name="Lombard V."/>
            <person name="Henrissat B."/>
            <person name="Knabe N."/>
            <person name="Kuees U."/>
            <person name="Lilly W.W."/>
            <person name="Lindquist E."/>
            <person name="Lucas S."/>
            <person name="Magnuson J.K."/>
            <person name="Piumi F."/>
            <person name="Raudaskoski M."/>
            <person name="Salamov A."/>
            <person name="Schmutz J."/>
            <person name="Schwarze F.W.M.R."/>
            <person name="vanKuyk P.A."/>
            <person name="Horton J.S."/>
            <person name="Grigoriev I.V."/>
            <person name="Woesten H.A.B."/>
        </authorList>
    </citation>
    <scope>NUCLEOTIDE SEQUENCE [LARGE SCALE GENOMIC DNA]</scope>
    <source>
        <strain evidence="11">H4-8 / FGSC 9210</strain>
    </source>
</reference>
<dbReference type="eggNOG" id="KOG3752">
    <property type="taxonomic scope" value="Eukaryota"/>
</dbReference>